<dbReference type="PANTHER" id="PTHR46401">
    <property type="entry name" value="GLYCOSYLTRANSFERASE WBBK-RELATED"/>
    <property type="match status" value="1"/>
</dbReference>
<evidence type="ECO:0000256" key="1">
    <source>
        <dbReference type="ARBA" id="ARBA00022679"/>
    </source>
</evidence>
<dbReference type="GO" id="GO:0016757">
    <property type="term" value="F:glycosyltransferase activity"/>
    <property type="evidence" value="ECO:0007669"/>
    <property type="project" value="InterPro"/>
</dbReference>
<dbReference type="Pfam" id="PF13439">
    <property type="entry name" value="Glyco_transf_4"/>
    <property type="match status" value="1"/>
</dbReference>
<dbReference type="InterPro" id="IPR028098">
    <property type="entry name" value="Glyco_trans_4-like_N"/>
</dbReference>
<feature type="domain" description="Glycosyltransferase subfamily 4-like N-terminal" evidence="3">
    <location>
        <begin position="17"/>
        <end position="181"/>
    </location>
</feature>
<reference evidence="4 5" key="1">
    <citation type="journal article" date="2016" name="Nat. Commun.">
        <title>Thousands of microbial genomes shed light on interconnected biogeochemical processes in an aquifer system.</title>
        <authorList>
            <person name="Anantharaman K."/>
            <person name="Brown C.T."/>
            <person name="Hug L.A."/>
            <person name="Sharon I."/>
            <person name="Castelle C.J."/>
            <person name="Probst A.J."/>
            <person name="Thomas B.C."/>
            <person name="Singh A."/>
            <person name="Wilkins M.J."/>
            <person name="Karaoz U."/>
            <person name="Brodie E.L."/>
            <person name="Williams K.H."/>
            <person name="Hubbard S.S."/>
            <person name="Banfield J.F."/>
        </authorList>
    </citation>
    <scope>NUCLEOTIDE SEQUENCE [LARGE SCALE GENOMIC DNA]</scope>
</reference>
<accession>A0A1F7IDD2</accession>
<feature type="domain" description="Glycosyl transferase family 1" evidence="2">
    <location>
        <begin position="197"/>
        <end position="362"/>
    </location>
</feature>
<sequence>MRILFDARKISPQATGVGYVVKKLLGKLLKYKDLKITAFTKKGVNKIFDDTTPPNNLTIHETTDDSEYFGLKRVLFEQFEIPKLIEKYKPDIIHLTNGFGVPLFINKKNLKIVLTIHDLIPLTPYKELMSSFDNLLFKTLFSYGIKKADSVVTVSEFTADDVKKYYPYTKNINIVYNGIDLFRKINNFNDAWTNLQKKYNINQEYILYIGGFTPRKNVLRLLESYNKLIKEKKRNFQLLLCGKITNNKDILTQLKKINEFIHLNNLQNKVRVIGYLKPDEKTVILSRAKYFAYLSLYEGFGLPILEALAAGTPVITSKNSVMEEVAEKYACYANPINSKDILVKMQEMLQNYGYYKKLAESAIIELIPKFNWKFSGEKYYQIYKSLL</sequence>
<gene>
    <name evidence="4" type="ORF">A3A74_03390</name>
</gene>
<proteinExistence type="predicted"/>
<keyword evidence="1" id="KW-0808">Transferase</keyword>
<dbReference type="CDD" id="cd03809">
    <property type="entry name" value="GT4_MtfB-like"/>
    <property type="match status" value="1"/>
</dbReference>
<dbReference type="Proteomes" id="UP000179270">
    <property type="component" value="Unassembled WGS sequence"/>
</dbReference>
<dbReference type="STRING" id="1802055.A3A74_03390"/>
<evidence type="ECO:0000259" key="2">
    <source>
        <dbReference type="Pfam" id="PF00534"/>
    </source>
</evidence>
<dbReference type="Pfam" id="PF00534">
    <property type="entry name" value="Glycos_transf_1"/>
    <property type="match status" value="1"/>
</dbReference>
<dbReference type="SUPFAM" id="SSF53756">
    <property type="entry name" value="UDP-Glycosyltransferase/glycogen phosphorylase"/>
    <property type="match status" value="1"/>
</dbReference>
<comment type="caution">
    <text evidence="4">The sequence shown here is derived from an EMBL/GenBank/DDBJ whole genome shotgun (WGS) entry which is preliminary data.</text>
</comment>
<dbReference type="EMBL" id="MGAF01000019">
    <property type="protein sequence ID" value="OGK41350.1"/>
    <property type="molecule type" value="Genomic_DNA"/>
</dbReference>
<evidence type="ECO:0008006" key="6">
    <source>
        <dbReference type="Google" id="ProtNLM"/>
    </source>
</evidence>
<dbReference type="Gene3D" id="3.40.50.2000">
    <property type="entry name" value="Glycogen Phosphorylase B"/>
    <property type="match status" value="2"/>
</dbReference>
<name>A0A1F7IDD2_9BACT</name>
<protein>
    <recommendedName>
        <fullName evidence="6">Glycosyl transferase family 1 domain-containing protein</fullName>
    </recommendedName>
</protein>
<dbReference type="PANTHER" id="PTHR46401:SF2">
    <property type="entry name" value="GLYCOSYLTRANSFERASE WBBK-RELATED"/>
    <property type="match status" value="1"/>
</dbReference>
<dbReference type="InterPro" id="IPR001296">
    <property type="entry name" value="Glyco_trans_1"/>
</dbReference>
<dbReference type="AlphaFoldDB" id="A0A1F7IDD2"/>
<evidence type="ECO:0000259" key="3">
    <source>
        <dbReference type="Pfam" id="PF13439"/>
    </source>
</evidence>
<evidence type="ECO:0000313" key="4">
    <source>
        <dbReference type="EMBL" id="OGK41350.1"/>
    </source>
</evidence>
<organism evidence="4 5">
    <name type="scientific">Candidatus Roizmanbacteria bacterium RIFCSPLOWO2_01_FULL_35_13</name>
    <dbReference type="NCBI Taxonomy" id="1802055"/>
    <lineage>
        <taxon>Bacteria</taxon>
        <taxon>Candidatus Roizmaniibacteriota</taxon>
    </lineage>
</organism>
<evidence type="ECO:0000313" key="5">
    <source>
        <dbReference type="Proteomes" id="UP000179270"/>
    </source>
</evidence>